<dbReference type="Gene3D" id="1.10.640.10">
    <property type="entry name" value="Haem peroxidase domain superfamily, animal type"/>
    <property type="match status" value="1"/>
</dbReference>
<dbReference type="SUPFAM" id="SSF48113">
    <property type="entry name" value="Heme-dependent peroxidases"/>
    <property type="match status" value="1"/>
</dbReference>
<protein>
    <submittedName>
        <fullName evidence="6">Uncharacterized protein</fullName>
    </submittedName>
</protein>
<dbReference type="GO" id="GO:0046872">
    <property type="term" value="F:metal ion binding"/>
    <property type="evidence" value="ECO:0007669"/>
    <property type="project" value="UniProtKB-KW"/>
</dbReference>
<feature type="chain" id="PRO_5015699668" evidence="5">
    <location>
        <begin position="22"/>
        <end position="560"/>
    </location>
</feature>
<feature type="signal peptide" evidence="5">
    <location>
        <begin position="1"/>
        <end position="21"/>
    </location>
</feature>
<keyword evidence="3" id="KW-0325">Glycoprotein</keyword>
<dbReference type="InterPro" id="IPR010255">
    <property type="entry name" value="Haem_peroxidase_sf"/>
</dbReference>
<evidence type="ECO:0000256" key="3">
    <source>
        <dbReference type="ARBA" id="ARBA00023180"/>
    </source>
</evidence>
<dbReference type="PANTHER" id="PTHR11475">
    <property type="entry name" value="OXIDASE/PEROXIDASE"/>
    <property type="match status" value="1"/>
</dbReference>
<comment type="subcellular location">
    <subcellularLocation>
        <location evidence="1">Secreted</location>
    </subcellularLocation>
</comment>
<reference evidence="6 7" key="1">
    <citation type="submission" date="2018-04" db="EMBL/GenBank/DDBJ databases">
        <title>The genome of golden apple snail Pomacea canaliculata provides insight into stress tolerance and invasive adaptation.</title>
        <authorList>
            <person name="Liu C."/>
            <person name="Liu B."/>
            <person name="Ren Y."/>
            <person name="Zhang Y."/>
            <person name="Wang H."/>
            <person name="Li S."/>
            <person name="Jiang F."/>
            <person name="Yin L."/>
            <person name="Zhang G."/>
            <person name="Qian W."/>
            <person name="Fan W."/>
        </authorList>
    </citation>
    <scope>NUCLEOTIDE SEQUENCE [LARGE SCALE GENOMIC DNA]</scope>
    <source>
        <strain evidence="6">SZHN2017</strain>
        <tissue evidence="6">Muscle</tissue>
    </source>
</reference>
<keyword evidence="2" id="KW-0964">Secreted</keyword>
<accession>A0A2T7PRE3</accession>
<dbReference type="GO" id="GO:0020037">
    <property type="term" value="F:heme binding"/>
    <property type="evidence" value="ECO:0007669"/>
    <property type="project" value="InterPro"/>
</dbReference>
<dbReference type="PRINTS" id="PR00457">
    <property type="entry name" value="ANPEROXIDASE"/>
</dbReference>
<dbReference type="GO" id="GO:0004601">
    <property type="term" value="F:peroxidase activity"/>
    <property type="evidence" value="ECO:0007669"/>
    <property type="project" value="InterPro"/>
</dbReference>
<dbReference type="Pfam" id="PF03098">
    <property type="entry name" value="An_peroxidase"/>
    <property type="match status" value="1"/>
</dbReference>
<dbReference type="Proteomes" id="UP000245119">
    <property type="component" value="Linkage Group LG2"/>
</dbReference>
<dbReference type="PROSITE" id="PS50292">
    <property type="entry name" value="PEROXIDASE_3"/>
    <property type="match status" value="1"/>
</dbReference>
<comment type="caution">
    <text evidence="6">The sequence shown here is derived from an EMBL/GenBank/DDBJ whole genome shotgun (WGS) entry which is preliminary data.</text>
</comment>
<keyword evidence="4" id="KW-0349">Heme</keyword>
<gene>
    <name evidence="6" type="ORF">C0Q70_02955</name>
</gene>
<dbReference type="OrthoDB" id="823504at2759"/>
<dbReference type="GO" id="GO:0005576">
    <property type="term" value="C:extracellular region"/>
    <property type="evidence" value="ECO:0007669"/>
    <property type="project" value="UniProtKB-SubCell"/>
</dbReference>
<organism evidence="6 7">
    <name type="scientific">Pomacea canaliculata</name>
    <name type="common">Golden apple snail</name>
    <dbReference type="NCBI Taxonomy" id="400727"/>
    <lineage>
        <taxon>Eukaryota</taxon>
        <taxon>Metazoa</taxon>
        <taxon>Spiralia</taxon>
        <taxon>Lophotrochozoa</taxon>
        <taxon>Mollusca</taxon>
        <taxon>Gastropoda</taxon>
        <taxon>Caenogastropoda</taxon>
        <taxon>Architaenioglossa</taxon>
        <taxon>Ampullarioidea</taxon>
        <taxon>Ampullariidae</taxon>
        <taxon>Pomacea</taxon>
    </lineage>
</organism>
<evidence type="ECO:0000256" key="5">
    <source>
        <dbReference type="SAM" id="SignalP"/>
    </source>
</evidence>
<evidence type="ECO:0000256" key="1">
    <source>
        <dbReference type="ARBA" id="ARBA00004613"/>
    </source>
</evidence>
<dbReference type="InterPro" id="IPR037120">
    <property type="entry name" value="Haem_peroxidase_sf_animal"/>
</dbReference>
<evidence type="ECO:0000256" key="2">
    <source>
        <dbReference type="ARBA" id="ARBA00022525"/>
    </source>
</evidence>
<evidence type="ECO:0000313" key="6">
    <source>
        <dbReference type="EMBL" id="PVD35985.1"/>
    </source>
</evidence>
<dbReference type="PANTHER" id="PTHR11475:SF4">
    <property type="entry name" value="CHORION PEROXIDASE"/>
    <property type="match status" value="1"/>
</dbReference>
<keyword evidence="4" id="KW-0408">Iron</keyword>
<proteinExistence type="predicted"/>
<evidence type="ECO:0000313" key="7">
    <source>
        <dbReference type="Proteomes" id="UP000245119"/>
    </source>
</evidence>
<keyword evidence="4" id="KW-0479">Metal-binding</keyword>
<keyword evidence="7" id="KW-1185">Reference proteome</keyword>
<dbReference type="GO" id="GO:0006979">
    <property type="term" value="P:response to oxidative stress"/>
    <property type="evidence" value="ECO:0007669"/>
    <property type="project" value="InterPro"/>
</dbReference>
<feature type="binding site" description="axial binding residue" evidence="4">
    <location>
        <position position="378"/>
    </location>
    <ligand>
        <name>heme b</name>
        <dbReference type="ChEBI" id="CHEBI:60344"/>
    </ligand>
    <ligandPart>
        <name>Fe</name>
        <dbReference type="ChEBI" id="CHEBI:18248"/>
    </ligandPart>
</feature>
<keyword evidence="5" id="KW-0732">Signal</keyword>
<name>A0A2T7PRE3_POMCA</name>
<dbReference type="InterPro" id="IPR019791">
    <property type="entry name" value="Haem_peroxidase_animal"/>
</dbReference>
<sequence>MKVKWVTFFLTAVLKTQVCEAKDTGSESLTEAEMDVSAHMPELGEVYSHRNLSEDLQIIKDFHKTSSRDCNTRTRYYSLDGWCNNLQHHQWGATFQPFVRLLPNQYSDGKVVPRVYSEGSGEPLTSTRLVSTECMPCVRNETMEDVSRIHSQMLMQFGQFQSHDTGATPALEGADCCKGLNKDGFHPDMYNRGPCFPIPVPEHDRYFNRCIPFTRSLFVLDENVKYGGRCENGADACDMVVGVAQQINSATSFVDASVVYGSSLKASNALRAWTRGDMRVNVFPGLTAMHLLWHREHNRLADMLRSRHDDWDDERLFQEARRILIAEMQSVVYGEYLPIILGPWVTNFFRLNSPAKYNPNLNPTTINSFTTTAYRFGHSQINNEFLVQHGGFAVPIKSMYFRPDLVYNQGEETLTGLLICLLNKAGQKSDDRFSEGVSDFLFFGVDRPGASSDLMARNMQRGRDHGLPPYYQYMIQRMEAFGVSRFRSRLRLSSCVDKVYRSLRDVDLFLGGMEEKLVRGGEVGPTFAYIIGKQFQNFREGDRFFYDIQGSAAGFTEGKG</sequence>
<evidence type="ECO:0000256" key="4">
    <source>
        <dbReference type="PIRSR" id="PIRSR619791-2"/>
    </source>
</evidence>
<dbReference type="AlphaFoldDB" id="A0A2T7PRE3"/>
<dbReference type="EMBL" id="PZQS01000002">
    <property type="protein sequence ID" value="PVD35985.1"/>
    <property type="molecule type" value="Genomic_DNA"/>
</dbReference>